<keyword evidence="11" id="KW-1185">Reference proteome</keyword>
<evidence type="ECO:0000256" key="6">
    <source>
        <dbReference type="ARBA" id="ARBA00023136"/>
    </source>
</evidence>
<dbReference type="AlphaFoldDB" id="A0A1I0CSB2"/>
<dbReference type="InterPro" id="IPR007353">
    <property type="entry name" value="DUF421"/>
</dbReference>
<feature type="domain" description="YetF-like N-terminal transmembrane" evidence="9">
    <location>
        <begin position="7"/>
        <end position="79"/>
    </location>
</feature>
<dbReference type="Gene3D" id="3.30.240.20">
    <property type="entry name" value="bsu07140 like domains"/>
    <property type="match status" value="2"/>
</dbReference>
<dbReference type="InterPro" id="IPR023090">
    <property type="entry name" value="UPF0702_alpha/beta_dom_sf"/>
</dbReference>
<name>A0A1I0CSB2_9BACI</name>
<accession>A0A1I0CSB2</accession>
<dbReference type="Proteomes" id="UP000198618">
    <property type="component" value="Unassembled WGS sequence"/>
</dbReference>
<dbReference type="GO" id="GO:0005886">
    <property type="term" value="C:plasma membrane"/>
    <property type="evidence" value="ECO:0007669"/>
    <property type="project" value="UniProtKB-SubCell"/>
</dbReference>
<evidence type="ECO:0000256" key="2">
    <source>
        <dbReference type="ARBA" id="ARBA00006448"/>
    </source>
</evidence>
<evidence type="ECO:0000256" key="3">
    <source>
        <dbReference type="ARBA" id="ARBA00022475"/>
    </source>
</evidence>
<evidence type="ECO:0000256" key="1">
    <source>
        <dbReference type="ARBA" id="ARBA00004651"/>
    </source>
</evidence>
<comment type="similarity">
    <text evidence="2">Belongs to the UPF0702 family.</text>
</comment>
<feature type="transmembrane region" description="Helical" evidence="7">
    <location>
        <begin position="6"/>
        <end position="27"/>
    </location>
</feature>
<organism evidence="10 11">
    <name type="scientific">Oceanobacillus limi</name>
    <dbReference type="NCBI Taxonomy" id="930131"/>
    <lineage>
        <taxon>Bacteria</taxon>
        <taxon>Bacillati</taxon>
        <taxon>Bacillota</taxon>
        <taxon>Bacilli</taxon>
        <taxon>Bacillales</taxon>
        <taxon>Bacillaceae</taxon>
        <taxon>Oceanobacillus</taxon>
    </lineage>
</organism>
<protein>
    <submittedName>
        <fullName evidence="10">Uncharacterized membrane protein YcaP, DUF421 family</fullName>
    </submittedName>
</protein>
<evidence type="ECO:0000259" key="9">
    <source>
        <dbReference type="Pfam" id="PF20730"/>
    </source>
</evidence>
<evidence type="ECO:0000256" key="4">
    <source>
        <dbReference type="ARBA" id="ARBA00022692"/>
    </source>
</evidence>
<evidence type="ECO:0000259" key="8">
    <source>
        <dbReference type="Pfam" id="PF04239"/>
    </source>
</evidence>
<evidence type="ECO:0000313" key="10">
    <source>
        <dbReference type="EMBL" id="SET22594.1"/>
    </source>
</evidence>
<dbReference type="STRING" id="930131.SAMN05216389_10754"/>
<comment type="subcellular location">
    <subcellularLocation>
        <location evidence="1">Cell membrane</location>
        <topology evidence="1">Multi-pass membrane protein</topology>
    </subcellularLocation>
</comment>
<keyword evidence="6 7" id="KW-0472">Membrane</keyword>
<keyword evidence="3" id="KW-1003">Cell membrane</keyword>
<gene>
    <name evidence="10" type="ORF">SAMN05216389_10754</name>
</gene>
<dbReference type="InterPro" id="IPR048454">
    <property type="entry name" value="YetF_N"/>
</dbReference>
<evidence type="ECO:0000256" key="7">
    <source>
        <dbReference type="SAM" id="Phobius"/>
    </source>
</evidence>
<dbReference type="EMBL" id="FOHE01000007">
    <property type="protein sequence ID" value="SET22594.1"/>
    <property type="molecule type" value="Genomic_DNA"/>
</dbReference>
<sequence length="229" mass="26383">MELNIWEITIKVALGFFLLFFITKILGKTTIKQLTPFDFITAIVLSELLGNGIYEESVNLFYIFYTIMIWGVLMIVMEKILLKYKGLRSFLEGNPSIIIRDGKIDRYQLKKNRMNMNQLLSLLRQSEIFSIREVAYAILETNGSISILKKHVYQKVTVKDLSLAPQPTYLSSTLIMDGEVLTDNIKSLGYDHSWLLEQLATKGITRISDVLYADWLANDGIYIIPYKSY</sequence>
<dbReference type="Pfam" id="PF20730">
    <property type="entry name" value="YetF_N"/>
    <property type="match status" value="1"/>
</dbReference>
<dbReference type="RefSeq" id="WP_090869119.1">
    <property type="nucleotide sequence ID" value="NZ_FOHE01000007.1"/>
</dbReference>
<dbReference type="OrthoDB" id="1076133at2"/>
<evidence type="ECO:0000313" key="11">
    <source>
        <dbReference type="Proteomes" id="UP000198618"/>
    </source>
</evidence>
<keyword evidence="5 7" id="KW-1133">Transmembrane helix</keyword>
<dbReference type="PANTHER" id="PTHR34582">
    <property type="entry name" value="UPF0702 TRANSMEMBRANE PROTEIN YCAP"/>
    <property type="match status" value="1"/>
</dbReference>
<feature type="transmembrane region" description="Helical" evidence="7">
    <location>
        <begin position="60"/>
        <end position="82"/>
    </location>
</feature>
<evidence type="ECO:0000256" key="5">
    <source>
        <dbReference type="ARBA" id="ARBA00022989"/>
    </source>
</evidence>
<keyword evidence="4 7" id="KW-0812">Transmembrane</keyword>
<dbReference type="PANTHER" id="PTHR34582:SF5">
    <property type="entry name" value="UPF0702 TRANSMEMBRANE PROTEIN YETF"/>
    <property type="match status" value="1"/>
</dbReference>
<dbReference type="Pfam" id="PF04239">
    <property type="entry name" value="DUF421"/>
    <property type="match status" value="1"/>
</dbReference>
<proteinExistence type="inferred from homology"/>
<reference evidence="10 11" key="1">
    <citation type="submission" date="2016-10" db="EMBL/GenBank/DDBJ databases">
        <authorList>
            <person name="de Groot N.N."/>
        </authorList>
    </citation>
    <scope>NUCLEOTIDE SEQUENCE [LARGE SCALE GENOMIC DNA]</scope>
    <source>
        <strain evidence="10 11">IBRC-M 10780</strain>
    </source>
</reference>
<feature type="domain" description="YetF C-terminal" evidence="8">
    <location>
        <begin position="83"/>
        <end position="215"/>
    </location>
</feature>